<evidence type="ECO:0000313" key="2">
    <source>
        <dbReference type="Proteomes" id="UP000078284"/>
    </source>
</evidence>
<dbReference type="Proteomes" id="UP000078284">
    <property type="component" value="Chromosome 3"/>
</dbReference>
<dbReference type="EMBL" id="LUHQ01000003">
    <property type="protein sequence ID" value="OAP01827.1"/>
    <property type="molecule type" value="Genomic_DNA"/>
</dbReference>
<comment type="caution">
    <text evidence="1">The sequence shown here is derived from an EMBL/GenBank/DDBJ whole genome shotgun (WGS) entry which is preliminary data.</text>
</comment>
<gene>
    <name evidence="1" type="ordered locus">AXX17_At3g40090</name>
</gene>
<name>A0A178V6J2_ARATH</name>
<protein>
    <submittedName>
        <fullName evidence="1">Uncharacterized protein</fullName>
    </submittedName>
</protein>
<reference evidence="2" key="1">
    <citation type="journal article" date="2016" name="Proc. Natl. Acad. Sci. U.S.A.">
        <title>Chromosome-level assembly of Arabidopsis thaliana Ler reveals the extent of translocation and inversion polymorphisms.</title>
        <authorList>
            <person name="Zapata L."/>
            <person name="Ding J."/>
            <person name="Willing E.M."/>
            <person name="Hartwig B."/>
            <person name="Bezdan D."/>
            <person name="Jiao W.B."/>
            <person name="Patel V."/>
            <person name="Velikkakam James G."/>
            <person name="Koornneef M."/>
            <person name="Ossowski S."/>
            <person name="Schneeberger K."/>
        </authorList>
    </citation>
    <scope>NUCLEOTIDE SEQUENCE [LARGE SCALE GENOMIC DNA]</scope>
    <source>
        <strain evidence="2">cv. Landsberg erecta</strain>
    </source>
</reference>
<proteinExistence type="predicted"/>
<dbReference type="AlphaFoldDB" id="A0A178V6J2"/>
<accession>A0A178V6J2</accession>
<sequence>MQITEKKGTVKRIYSGLTNNLGGVVQFQSSKDLPSSWSRWTDQVLAYGQRRSSEYNRCQRWTAGFFEIAVRQRRQPSSCFHEGWFYDSNELNRF</sequence>
<organism evidence="1 2">
    <name type="scientific">Arabidopsis thaliana</name>
    <name type="common">Mouse-ear cress</name>
    <dbReference type="NCBI Taxonomy" id="3702"/>
    <lineage>
        <taxon>Eukaryota</taxon>
        <taxon>Viridiplantae</taxon>
        <taxon>Streptophyta</taxon>
        <taxon>Embryophyta</taxon>
        <taxon>Tracheophyta</taxon>
        <taxon>Spermatophyta</taxon>
        <taxon>Magnoliopsida</taxon>
        <taxon>eudicotyledons</taxon>
        <taxon>Gunneridae</taxon>
        <taxon>Pentapetalae</taxon>
        <taxon>rosids</taxon>
        <taxon>malvids</taxon>
        <taxon>Brassicales</taxon>
        <taxon>Brassicaceae</taxon>
        <taxon>Camelineae</taxon>
        <taxon>Arabidopsis</taxon>
    </lineage>
</organism>
<evidence type="ECO:0000313" key="1">
    <source>
        <dbReference type="EMBL" id="OAP01827.1"/>
    </source>
</evidence>